<dbReference type="SMART" id="SM00849">
    <property type="entry name" value="Lactamase_B"/>
    <property type="match status" value="1"/>
</dbReference>
<dbReference type="GO" id="GO:0030420">
    <property type="term" value="P:establishment of competence for transformation"/>
    <property type="evidence" value="ECO:0007669"/>
    <property type="project" value="InterPro"/>
</dbReference>
<feature type="transmembrane region" description="Helical" evidence="6">
    <location>
        <begin position="47"/>
        <end position="64"/>
    </location>
</feature>
<dbReference type="PANTHER" id="PTHR30619:SF7">
    <property type="entry name" value="BETA-LACTAMASE DOMAIN PROTEIN"/>
    <property type="match status" value="1"/>
</dbReference>
<dbReference type="InterPro" id="IPR052159">
    <property type="entry name" value="Competence_DNA_uptake"/>
</dbReference>
<dbReference type="InterPro" id="IPR036866">
    <property type="entry name" value="RibonucZ/Hydroxyglut_hydro"/>
</dbReference>
<evidence type="ECO:0000259" key="7">
    <source>
        <dbReference type="SMART" id="SM00849"/>
    </source>
</evidence>
<feature type="transmembrane region" description="Helical" evidence="6">
    <location>
        <begin position="306"/>
        <end position="323"/>
    </location>
</feature>
<feature type="transmembrane region" description="Helical" evidence="6">
    <location>
        <begin position="359"/>
        <end position="379"/>
    </location>
</feature>
<dbReference type="SUPFAM" id="SSF56281">
    <property type="entry name" value="Metallo-hydrolase/oxidoreductase"/>
    <property type="match status" value="1"/>
</dbReference>
<name>A0A1P8Q588_9LACO</name>
<evidence type="ECO:0000256" key="1">
    <source>
        <dbReference type="ARBA" id="ARBA00004651"/>
    </source>
</evidence>
<dbReference type="Pfam" id="PF00753">
    <property type="entry name" value="Lactamase_B"/>
    <property type="match status" value="1"/>
</dbReference>
<dbReference type="InterPro" id="IPR004797">
    <property type="entry name" value="Competence_ComEC/Rec2"/>
</dbReference>
<dbReference type="Pfam" id="PF03772">
    <property type="entry name" value="Competence"/>
    <property type="match status" value="1"/>
</dbReference>
<proteinExistence type="predicted"/>
<dbReference type="InterPro" id="IPR001279">
    <property type="entry name" value="Metallo-B-lactamas"/>
</dbReference>
<accession>A0A1P8Q588</accession>
<feature type="transmembrane region" description="Helical" evidence="6">
    <location>
        <begin position="385"/>
        <end position="407"/>
    </location>
</feature>
<comment type="subcellular location">
    <subcellularLocation>
        <location evidence="1">Cell membrane</location>
        <topology evidence="1">Multi-pass membrane protein</topology>
    </subcellularLocation>
</comment>
<dbReference type="InterPro" id="IPR004477">
    <property type="entry name" value="ComEC_N"/>
</dbReference>
<evidence type="ECO:0000256" key="4">
    <source>
        <dbReference type="ARBA" id="ARBA00022989"/>
    </source>
</evidence>
<feature type="transmembrane region" description="Helical" evidence="6">
    <location>
        <begin position="281"/>
        <end position="299"/>
    </location>
</feature>
<feature type="transmembrane region" description="Helical" evidence="6">
    <location>
        <begin position="258"/>
        <end position="275"/>
    </location>
</feature>
<dbReference type="NCBIfam" id="TIGR00361">
    <property type="entry name" value="ComEC_Rec2"/>
    <property type="match status" value="1"/>
</dbReference>
<keyword evidence="5 6" id="KW-0472">Membrane</keyword>
<dbReference type="PANTHER" id="PTHR30619">
    <property type="entry name" value="DNA INTERNALIZATION/COMPETENCE PROTEIN COMEC/REC2"/>
    <property type="match status" value="1"/>
</dbReference>
<evidence type="ECO:0000256" key="3">
    <source>
        <dbReference type="ARBA" id="ARBA00022692"/>
    </source>
</evidence>
<evidence type="ECO:0000313" key="9">
    <source>
        <dbReference type="Proteomes" id="UP000187499"/>
    </source>
</evidence>
<dbReference type="InterPro" id="IPR035681">
    <property type="entry name" value="ComA-like_MBL"/>
</dbReference>
<dbReference type="STRING" id="1847728.BTM29_10850"/>
<keyword evidence="4 6" id="KW-1133">Transmembrane helix</keyword>
<evidence type="ECO:0000256" key="5">
    <source>
        <dbReference type="ARBA" id="ARBA00023136"/>
    </source>
</evidence>
<dbReference type="InterPro" id="IPR025405">
    <property type="entry name" value="DUF4131"/>
</dbReference>
<evidence type="ECO:0000313" key="8">
    <source>
        <dbReference type="EMBL" id="APX73017.1"/>
    </source>
</evidence>
<keyword evidence="9" id="KW-1185">Reference proteome</keyword>
<dbReference type="Proteomes" id="UP000187499">
    <property type="component" value="Chromosome"/>
</dbReference>
<protein>
    <submittedName>
        <fullName evidence="8">DNA internalization-related competence protein ComEC/Rec2</fullName>
    </submittedName>
</protein>
<dbReference type="AlphaFoldDB" id="A0A1P8Q588"/>
<evidence type="ECO:0000256" key="6">
    <source>
        <dbReference type="SAM" id="Phobius"/>
    </source>
</evidence>
<dbReference type="KEGG" id="lalw:BTM29_10850"/>
<dbReference type="CDD" id="cd07731">
    <property type="entry name" value="ComA-like_MBL-fold"/>
    <property type="match status" value="1"/>
</dbReference>
<dbReference type="GO" id="GO:0005886">
    <property type="term" value="C:plasma membrane"/>
    <property type="evidence" value="ECO:0007669"/>
    <property type="project" value="UniProtKB-SubCell"/>
</dbReference>
<sequence length="758" mass="86788">MIKDLLIFPALIGCLAVALVFNTHEYALLLLMILIFIRIILLKNVKLLLLALIVGGFMTGYAQFQLHSIPRIPDNVTKLYIASDDIKVSGDLLSSIASDDKQKFKVYYRIPDEREKRFWTNLNNVVEVRIKTKNIETIKEARNPGEFDYAKYLQHRKIYYGITIDKFEQTNIKTNLSIKDKINVLRIHLIQKFNKLPKWLKIHAHSLLLGYNDNADENLFSNLSTLGIIHLFSLSGLHVLIFLSIFRKICSFLRITREFVDLSMLFMLPLYGILVGSKPGIWRAIILAIVGIILQKMNITCSKTDIFGLTIFFCLLLNPYSLMDMGGQLSFLLSFSLLFINSGNVIVQTLKINLVSLPLILFKTYQFSWLILLANLVFVPIFEYIILPVTLISAIFVESGMLFWNLFNNLFDRIYSMIALFSSNDTYSLITGTLPVAIVFILTFVALFIIESKFLINRYLVSYLIILCFAIFLNKHPISGQVSIIDVGQGDSILITTPLNRKTYLVDTGGKLDFPKKEWQKRKQLNQVEVSTIPYLKQHGISKIDKVFLSHKDVDHIGNLETLIKKFPVDEIDFGTGLEENFRIYQIIKDNPKIKFNKFHTGDRFRDGNIDWNIIWPKDKSIGENGDSLTILANIQGNNWLFTGDLDIEGEKKILASQKFDVDYLKVGHHGSKTSSGYDFIKSISPKMALISAGVNNRYGHPNKETIETLDKLHVPHMNTAEYGMITWYYYPFSNKNKITTFLKGEVVEDSRINTKAK</sequence>
<evidence type="ECO:0000256" key="2">
    <source>
        <dbReference type="ARBA" id="ARBA00022475"/>
    </source>
</evidence>
<feature type="transmembrane region" description="Helical" evidence="6">
    <location>
        <begin position="26"/>
        <end position="42"/>
    </location>
</feature>
<feature type="transmembrane region" description="Helical" evidence="6">
    <location>
        <begin position="427"/>
        <end position="450"/>
    </location>
</feature>
<feature type="transmembrane region" description="Helical" evidence="6">
    <location>
        <begin position="456"/>
        <end position="473"/>
    </location>
</feature>
<dbReference type="Gene3D" id="3.60.15.10">
    <property type="entry name" value="Ribonuclease Z/Hydroxyacylglutathione hydrolase-like"/>
    <property type="match status" value="1"/>
</dbReference>
<reference evidence="9" key="1">
    <citation type="submission" date="2016-12" db="EMBL/GenBank/DDBJ databases">
        <authorList>
            <person name="Jung M.Y."/>
            <person name="Lee S.H."/>
        </authorList>
    </citation>
    <scope>NUCLEOTIDE SEQUENCE [LARGE SCALE GENOMIC DNA]</scope>
    <source>
        <strain evidence="9">WiKim39</strain>
    </source>
</reference>
<gene>
    <name evidence="8" type="ORF">BTM29_10850</name>
</gene>
<organism evidence="8 9">
    <name type="scientific">Companilactobacillus allii</name>
    <dbReference type="NCBI Taxonomy" id="1847728"/>
    <lineage>
        <taxon>Bacteria</taxon>
        <taxon>Bacillati</taxon>
        <taxon>Bacillota</taxon>
        <taxon>Bacilli</taxon>
        <taxon>Lactobacillales</taxon>
        <taxon>Lactobacillaceae</taxon>
        <taxon>Companilactobacillus</taxon>
    </lineage>
</organism>
<dbReference type="EMBL" id="CP019323">
    <property type="protein sequence ID" value="APX73017.1"/>
    <property type="molecule type" value="Genomic_DNA"/>
</dbReference>
<keyword evidence="3 6" id="KW-0812">Transmembrane</keyword>
<feature type="transmembrane region" description="Helical" evidence="6">
    <location>
        <begin position="226"/>
        <end position="246"/>
    </location>
</feature>
<dbReference type="Pfam" id="PF13567">
    <property type="entry name" value="DUF4131"/>
    <property type="match status" value="1"/>
</dbReference>
<feature type="transmembrane region" description="Helical" evidence="6">
    <location>
        <begin position="329"/>
        <end position="347"/>
    </location>
</feature>
<keyword evidence="2" id="KW-1003">Cell membrane</keyword>
<dbReference type="NCBIfam" id="TIGR00360">
    <property type="entry name" value="ComEC_N-term"/>
    <property type="match status" value="1"/>
</dbReference>
<dbReference type="RefSeq" id="WP_076617511.1">
    <property type="nucleotide sequence ID" value="NZ_CP019323.1"/>
</dbReference>
<feature type="domain" description="Metallo-beta-lactamase" evidence="7">
    <location>
        <begin position="489"/>
        <end position="695"/>
    </location>
</feature>